<dbReference type="RefSeq" id="WP_118066950.1">
    <property type="nucleotide sequence ID" value="NZ_CP134815.1"/>
</dbReference>
<dbReference type="OrthoDB" id="949719at2"/>
<dbReference type="Proteomes" id="UP001206014">
    <property type="component" value="Unassembled WGS sequence"/>
</dbReference>
<evidence type="ECO:0000313" key="8">
    <source>
        <dbReference type="Proteomes" id="UP000285776"/>
    </source>
</evidence>
<gene>
    <name evidence="6" type="ORF">DWV53_08750</name>
    <name evidence="5" type="ORF">DWV76_16695</name>
    <name evidence="4" type="ORF">F7D25_13850</name>
    <name evidence="3" type="ORF">F7D71_03840</name>
    <name evidence="1" type="ORF">LYY06_14715</name>
    <name evidence="2" type="ORF">NND11_09990</name>
</gene>
<dbReference type="InterPro" id="IPR021823">
    <property type="entry name" value="DUF3408"/>
</dbReference>
<evidence type="ECO:0000313" key="6">
    <source>
        <dbReference type="EMBL" id="RGW78809.1"/>
    </source>
</evidence>
<reference evidence="2" key="4">
    <citation type="submission" date="2022-07" db="EMBL/GenBank/DDBJ databases">
        <title>Prevotella copri.</title>
        <authorList>
            <person name="Yang C."/>
        </authorList>
    </citation>
    <scope>NUCLEOTIDE SEQUENCE</scope>
    <source>
        <strain evidence="2">HF88</strain>
    </source>
</reference>
<dbReference type="EMBL" id="QSAV01000025">
    <property type="protein sequence ID" value="RGW78809.1"/>
    <property type="molecule type" value="Genomic_DNA"/>
</dbReference>
<dbReference type="EMBL" id="QSAG01000079">
    <property type="protein sequence ID" value="RGW38574.1"/>
    <property type="molecule type" value="Genomic_DNA"/>
</dbReference>
<dbReference type="AlphaFoldDB" id="A0A3R6EMS4"/>
<dbReference type="Proteomes" id="UP000283785">
    <property type="component" value="Unassembled WGS sequence"/>
</dbReference>
<evidence type="ECO:0000313" key="1">
    <source>
        <dbReference type="EMBL" id="MCE4123473.1"/>
    </source>
</evidence>
<dbReference type="Proteomes" id="UP000477980">
    <property type="component" value="Unassembled WGS sequence"/>
</dbReference>
<comment type="caution">
    <text evidence="4">The sequence shown here is derived from an EMBL/GenBank/DDBJ whole genome shotgun (WGS) entry which is preliminary data.</text>
</comment>
<evidence type="ECO:0000313" key="9">
    <source>
        <dbReference type="Proteomes" id="UP000423156"/>
    </source>
</evidence>
<dbReference type="EMBL" id="JAJTVO010000037">
    <property type="protein sequence ID" value="MCE4123473.1"/>
    <property type="molecule type" value="Genomic_DNA"/>
</dbReference>
<evidence type="ECO:0000313" key="7">
    <source>
        <dbReference type="Proteomes" id="UP000283785"/>
    </source>
</evidence>
<dbReference type="Proteomes" id="UP000423156">
    <property type="component" value="Unassembled WGS sequence"/>
</dbReference>
<reference evidence="1" key="3">
    <citation type="submission" date="2021-12" db="EMBL/GenBank/DDBJ databases">
        <authorList>
            <person name="Lv X."/>
        </authorList>
    </citation>
    <scope>NUCLEOTIDE SEQUENCE</scope>
    <source>
        <strain evidence="1">HF2106</strain>
    </source>
</reference>
<dbReference type="Proteomes" id="UP000285776">
    <property type="component" value="Unassembled WGS sequence"/>
</dbReference>
<dbReference type="Pfam" id="PF11888">
    <property type="entry name" value="DUF3408"/>
    <property type="match status" value="1"/>
</dbReference>
<reference evidence="9 10" key="2">
    <citation type="submission" date="2019-09" db="EMBL/GenBank/DDBJ databases">
        <title>Distinct polysaccharide growth profiles of human intestinal Prevotella copri isolates.</title>
        <authorList>
            <person name="Fehlner-Peach H."/>
            <person name="Magnabosco C."/>
            <person name="Raghavan V."/>
            <person name="Scher J.U."/>
            <person name="Tett A."/>
            <person name="Cox L.M."/>
            <person name="Gottsegen C."/>
            <person name="Watters A."/>
            <person name="Wiltshire- Gordon J.D."/>
            <person name="Segata N."/>
            <person name="Bonneau R."/>
            <person name="Littman D.R."/>
        </authorList>
    </citation>
    <scope>NUCLEOTIDE SEQUENCE [LARGE SCALE GENOMIC DNA]</scope>
    <source>
        <strain evidence="3 9">BU41712</strain>
        <strain evidence="4">IAA917</strain>
        <strain evidence="10">iAA917</strain>
    </source>
</reference>
<accession>A0A3R6EMS4</accession>
<evidence type="ECO:0000313" key="4">
    <source>
        <dbReference type="EMBL" id="MQP15463.1"/>
    </source>
</evidence>
<evidence type="ECO:0000313" key="10">
    <source>
        <dbReference type="Proteomes" id="UP000477980"/>
    </source>
</evidence>
<evidence type="ECO:0000313" key="2">
    <source>
        <dbReference type="EMBL" id="MCP9501872.1"/>
    </source>
</evidence>
<protein>
    <submittedName>
        <fullName evidence="4">DUF3408 domain-containing protein</fullName>
    </submittedName>
</protein>
<name>A0A3R6EMS4_9BACT</name>
<evidence type="ECO:0000313" key="3">
    <source>
        <dbReference type="EMBL" id="MQN77010.1"/>
    </source>
</evidence>
<dbReference type="EMBL" id="VZAH01000141">
    <property type="protein sequence ID" value="MQP15463.1"/>
    <property type="molecule type" value="Genomic_DNA"/>
</dbReference>
<sequence>MERNRKRKNGATKEYISIQSTVNVTVSSQAEKKVGYIDKFMSKADFTARNGKQVCIKEETHERIMKFVNVVGKGQATVASFIDNIINEHFAIHAAEIKAAFDEGLKAYRL</sequence>
<dbReference type="EMBL" id="VZBZ01000033">
    <property type="protein sequence ID" value="MQN77010.1"/>
    <property type="molecule type" value="Genomic_DNA"/>
</dbReference>
<organism evidence="4 10">
    <name type="scientific">Segatella copri</name>
    <dbReference type="NCBI Taxonomy" id="165179"/>
    <lineage>
        <taxon>Bacteria</taxon>
        <taxon>Pseudomonadati</taxon>
        <taxon>Bacteroidota</taxon>
        <taxon>Bacteroidia</taxon>
        <taxon>Bacteroidales</taxon>
        <taxon>Prevotellaceae</taxon>
        <taxon>Segatella</taxon>
    </lineage>
</organism>
<dbReference type="Proteomes" id="UP001200307">
    <property type="component" value="Unassembled WGS sequence"/>
</dbReference>
<proteinExistence type="predicted"/>
<dbReference type="EMBL" id="JANDXR010000011">
    <property type="protein sequence ID" value="MCP9501872.1"/>
    <property type="molecule type" value="Genomic_DNA"/>
</dbReference>
<reference evidence="7 8" key="1">
    <citation type="submission" date="2018-08" db="EMBL/GenBank/DDBJ databases">
        <title>A genome reference for cultivated species of the human gut microbiota.</title>
        <authorList>
            <person name="Zou Y."/>
            <person name="Xue W."/>
            <person name="Luo G."/>
        </authorList>
    </citation>
    <scope>NUCLEOTIDE SEQUENCE [LARGE SCALE GENOMIC DNA]</scope>
    <source>
        <strain evidence="6 8">AF10-17</strain>
        <strain evidence="5 7">AF12-50</strain>
    </source>
</reference>
<evidence type="ECO:0000313" key="5">
    <source>
        <dbReference type="EMBL" id="RGW38574.1"/>
    </source>
</evidence>